<reference evidence="3 4" key="1">
    <citation type="submission" date="2020-08" db="EMBL/GenBank/DDBJ databases">
        <title>Sequencing the genomes of 1000 actinobacteria strains.</title>
        <authorList>
            <person name="Klenk H.-P."/>
        </authorList>
    </citation>
    <scope>NUCLEOTIDE SEQUENCE [LARGE SCALE GENOMIC DNA]</scope>
    <source>
        <strain evidence="3 4">DSM 45584</strain>
    </source>
</reference>
<gene>
    <name evidence="3" type="ORF">BJ970_002477</name>
</gene>
<dbReference type="Gene3D" id="1.10.101.10">
    <property type="entry name" value="PGBD-like superfamily/PGBD"/>
    <property type="match status" value="1"/>
</dbReference>
<dbReference type="RefSeq" id="WP_184726372.1">
    <property type="nucleotide sequence ID" value="NZ_JACHIW010000001.1"/>
</dbReference>
<organism evidence="3 4">
    <name type="scientific">Saccharopolyspora phatthalungensis</name>
    <dbReference type="NCBI Taxonomy" id="664693"/>
    <lineage>
        <taxon>Bacteria</taxon>
        <taxon>Bacillati</taxon>
        <taxon>Actinomycetota</taxon>
        <taxon>Actinomycetes</taxon>
        <taxon>Pseudonocardiales</taxon>
        <taxon>Pseudonocardiaceae</taxon>
        <taxon>Saccharopolyspora</taxon>
    </lineage>
</organism>
<dbReference type="InterPro" id="IPR002477">
    <property type="entry name" value="Peptidoglycan-bd-like"/>
</dbReference>
<feature type="region of interest" description="Disordered" evidence="1">
    <location>
        <begin position="144"/>
        <end position="163"/>
    </location>
</feature>
<dbReference type="InterPro" id="IPR036365">
    <property type="entry name" value="PGBD-like_sf"/>
</dbReference>
<evidence type="ECO:0000256" key="1">
    <source>
        <dbReference type="SAM" id="MobiDB-lite"/>
    </source>
</evidence>
<dbReference type="InterPro" id="IPR036366">
    <property type="entry name" value="PGBDSf"/>
</dbReference>
<dbReference type="EMBL" id="JACHIW010000001">
    <property type="protein sequence ID" value="MBB5154943.1"/>
    <property type="molecule type" value="Genomic_DNA"/>
</dbReference>
<evidence type="ECO:0000313" key="4">
    <source>
        <dbReference type="Proteomes" id="UP000584374"/>
    </source>
</evidence>
<feature type="domain" description="Peptidoglycan binding-like" evidence="2">
    <location>
        <begin position="165"/>
        <end position="222"/>
    </location>
</feature>
<protein>
    <recommendedName>
        <fullName evidence="2">Peptidoglycan binding-like domain-containing protein</fullName>
    </recommendedName>
</protein>
<name>A0A840QDB9_9PSEU</name>
<proteinExistence type="predicted"/>
<accession>A0A840QDB9</accession>
<sequence>MAWRLANALIDLRNEVNARWPNRDRTSDGTIGDAAHASRTSDHNPWIIDRNGVGVVRAIDIDVDGIDAAWLAEYLRQRGLTGHDGRTGDHRLTNGGYVIYNRRITNADFSGWHAYTGTDPHTGHVHISFSRTNYDDRAGWGIAGGSPAPAPPPSGRPTIQEGSTGRAVSDLQAYLDLVYPAYSKLAVDGIFGSKTTAVVREFQRRSGLAVDGIVGAQTWSKLGFR</sequence>
<dbReference type="SUPFAM" id="SSF47090">
    <property type="entry name" value="PGBD-like"/>
    <property type="match status" value="1"/>
</dbReference>
<evidence type="ECO:0000259" key="2">
    <source>
        <dbReference type="Pfam" id="PF01471"/>
    </source>
</evidence>
<evidence type="ECO:0000313" key="3">
    <source>
        <dbReference type="EMBL" id="MBB5154943.1"/>
    </source>
</evidence>
<dbReference type="Pfam" id="PF01471">
    <property type="entry name" value="PG_binding_1"/>
    <property type="match status" value="1"/>
</dbReference>
<comment type="caution">
    <text evidence="3">The sequence shown here is derived from an EMBL/GenBank/DDBJ whole genome shotgun (WGS) entry which is preliminary data.</text>
</comment>
<dbReference type="AlphaFoldDB" id="A0A840QDB9"/>
<dbReference type="Proteomes" id="UP000584374">
    <property type="component" value="Unassembled WGS sequence"/>
</dbReference>
<keyword evidence="4" id="KW-1185">Reference proteome</keyword>